<gene>
    <name evidence="2" type="ORF">VZ94_16580</name>
</gene>
<dbReference type="Pfam" id="PF18014">
    <property type="entry name" value="Acetyltransf_18"/>
    <property type="match status" value="1"/>
</dbReference>
<dbReference type="PANTHER" id="PTHR47237:SF1">
    <property type="entry name" value="SLL0310 PROTEIN"/>
    <property type="match status" value="1"/>
</dbReference>
<dbReference type="InterPro" id="IPR041496">
    <property type="entry name" value="YitH/HolE_GNAT"/>
</dbReference>
<reference evidence="2 3" key="2">
    <citation type="journal article" date="2016" name="Microb. Ecol.">
        <title>Genome Characteristics of a Novel Type I Methanotroph (Sn10-6) Isolated from a Flooded Indian Rice Field.</title>
        <authorList>
            <person name="Rahalkar M.C."/>
            <person name="Pandit P.S."/>
            <person name="Dhakephalkar P.K."/>
            <person name="Pore S."/>
            <person name="Arora P."/>
            <person name="Kapse N."/>
        </authorList>
    </citation>
    <scope>NUCLEOTIDE SEQUENCE [LARGE SCALE GENOMIC DNA]</scope>
    <source>
        <strain evidence="2 3">Sn10-6</strain>
    </source>
</reference>
<dbReference type="PROSITE" id="PS51186">
    <property type="entry name" value="GNAT"/>
    <property type="match status" value="1"/>
</dbReference>
<dbReference type="Gene3D" id="3.40.630.30">
    <property type="match status" value="1"/>
</dbReference>
<accession>A0A0F3IJB5</accession>
<dbReference type="PANTHER" id="PTHR47237">
    <property type="entry name" value="SLL0310 PROTEIN"/>
    <property type="match status" value="1"/>
</dbReference>
<dbReference type="Pfam" id="PF00583">
    <property type="entry name" value="Acetyltransf_1"/>
    <property type="match status" value="1"/>
</dbReference>
<dbReference type="EMBL" id="LAJX01000191">
    <property type="protein sequence ID" value="KJV05639.1"/>
    <property type="molecule type" value="Genomic_DNA"/>
</dbReference>
<dbReference type="InterPro" id="IPR016181">
    <property type="entry name" value="Acyl_CoA_acyltransferase"/>
</dbReference>
<evidence type="ECO:0000313" key="2">
    <source>
        <dbReference type="EMBL" id="KJV05639.1"/>
    </source>
</evidence>
<proteinExistence type="predicted"/>
<dbReference type="PATRIC" id="fig|1632867.3.peg.2144"/>
<feature type="domain" description="N-acetyltransferase" evidence="1">
    <location>
        <begin position="4"/>
        <end position="136"/>
    </location>
</feature>
<dbReference type="CDD" id="cd04301">
    <property type="entry name" value="NAT_SF"/>
    <property type="match status" value="1"/>
</dbReference>
<dbReference type="OrthoDB" id="20916at2"/>
<protein>
    <submittedName>
        <fullName evidence="2">GCN5 family acetyltransferase</fullName>
    </submittedName>
</protein>
<dbReference type="InterPro" id="IPR052729">
    <property type="entry name" value="Acyl/Acetyltrans_Enzymes"/>
</dbReference>
<keyword evidence="3" id="KW-1185">Reference proteome</keyword>
<reference evidence="3" key="1">
    <citation type="submission" date="2015-03" db="EMBL/GenBank/DDBJ databases">
        <title>Draft genome sequence of a novel methanotroph (Sn10-6) isolated from flooded ricefield rhizosphere in India.</title>
        <authorList>
            <person name="Pandit P.S."/>
            <person name="Pore S.D."/>
            <person name="Arora P."/>
            <person name="Kapse N.G."/>
            <person name="Dhakephalkar P.K."/>
            <person name="Rahalkar M.C."/>
        </authorList>
    </citation>
    <scope>NUCLEOTIDE SEQUENCE [LARGE SCALE GENOMIC DNA]</scope>
    <source>
        <strain evidence="3">Sn10-6</strain>
    </source>
</reference>
<dbReference type="GO" id="GO:0016747">
    <property type="term" value="F:acyltransferase activity, transferring groups other than amino-acyl groups"/>
    <property type="evidence" value="ECO:0007669"/>
    <property type="project" value="InterPro"/>
</dbReference>
<keyword evidence="2" id="KW-0808">Transferase</keyword>
<dbReference type="Proteomes" id="UP000033684">
    <property type="component" value="Unassembled WGS sequence"/>
</dbReference>
<dbReference type="AlphaFoldDB" id="A0A0F3IJB5"/>
<dbReference type="SUPFAM" id="SSF55729">
    <property type="entry name" value="Acyl-CoA N-acyltransferases (Nat)"/>
    <property type="match status" value="1"/>
</dbReference>
<evidence type="ECO:0000313" key="3">
    <source>
        <dbReference type="Proteomes" id="UP000033684"/>
    </source>
</evidence>
<sequence>MSSFSIRQMSRSDLDIAIAWAQQEGWRPGVFDADHYYPTDTTGFFLGVLGDEPIACISAVKYDDSFGFIGFYIVKPEYRHQGYGIQLWRQAMSYLAGCNIGLDGVVAEQANYQKSGFVTAYRNLRYQGINHSNTAPAEISALMPLTDVPFDVLQTYDCLHFPASRPTFLASWRQQREGAGLACYDGVTLTGYGVIRVCDGGYRVGPLFADGVEQAQTLLAGLLVQIPEGAAFFIDMPEPNTDALALVNAWEMQPVFETARMYTQHNPAVAIAQIFCRDNIRIRITI</sequence>
<comment type="caution">
    <text evidence="2">The sequence shown here is derived from an EMBL/GenBank/DDBJ whole genome shotgun (WGS) entry which is preliminary data.</text>
</comment>
<name>A0A0F3IJB5_9GAMM</name>
<dbReference type="Gene3D" id="3.40.630.90">
    <property type="match status" value="1"/>
</dbReference>
<dbReference type="RefSeq" id="WP_045780074.1">
    <property type="nucleotide sequence ID" value="NZ_LAJX01000191.1"/>
</dbReference>
<evidence type="ECO:0000259" key="1">
    <source>
        <dbReference type="PROSITE" id="PS51186"/>
    </source>
</evidence>
<organism evidence="2 3">
    <name type="scientific">Methylocucumis oryzae</name>
    <dbReference type="NCBI Taxonomy" id="1632867"/>
    <lineage>
        <taxon>Bacteria</taxon>
        <taxon>Pseudomonadati</taxon>
        <taxon>Pseudomonadota</taxon>
        <taxon>Gammaproteobacteria</taxon>
        <taxon>Methylococcales</taxon>
        <taxon>Methylococcaceae</taxon>
        <taxon>Methylocucumis</taxon>
    </lineage>
</organism>
<dbReference type="InterPro" id="IPR000182">
    <property type="entry name" value="GNAT_dom"/>
</dbReference>